<name>A0A1B6P637_SORBI</name>
<protein>
    <submittedName>
        <fullName evidence="1">Uncharacterized protein</fullName>
    </submittedName>
</protein>
<reference evidence="2" key="2">
    <citation type="journal article" date="2018" name="Plant J.">
        <title>The Sorghum bicolor reference genome: improved assembly, gene annotations, a transcriptome atlas, and signatures of genome organization.</title>
        <authorList>
            <person name="McCormick R.F."/>
            <person name="Truong S.K."/>
            <person name="Sreedasyam A."/>
            <person name="Jenkins J."/>
            <person name="Shu S."/>
            <person name="Sims D."/>
            <person name="Kennedy M."/>
            <person name="Amirebrahimi M."/>
            <person name="Weers B.D."/>
            <person name="McKinley B."/>
            <person name="Mattison A."/>
            <person name="Morishige D.T."/>
            <person name="Grimwood J."/>
            <person name="Schmutz J."/>
            <person name="Mullet J.E."/>
        </authorList>
    </citation>
    <scope>NUCLEOTIDE SEQUENCE [LARGE SCALE GENOMIC DNA]</scope>
    <source>
        <strain evidence="2">cv. BTx623</strain>
    </source>
</reference>
<sequence length="65" mass="7489">MMVHTKHSHVFVLCQVMAPYSLYPVNVRENVQPAPLATLNHSQLENILYQPEIHKIHQLPQGFIS</sequence>
<dbReference type="InParanoid" id="A0A1B6P637"/>
<dbReference type="Gramene" id="KXG21179">
    <property type="protein sequence ID" value="KXG21179"/>
    <property type="gene ID" value="SORBI_3009G026600"/>
</dbReference>
<dbReference type="AlphaFoldDB" id="A0A1B6P637"/>
<reference evidence="1 2" key="1">
    <citation type="journal article" date="2009" name="Nature">
        <title>The Sorghum bicolor genome and the diversification of grasses.</title>
        <authorList>
            <person name="Paterson A.H."/>
            <person name="Bowers J.E."/>
            <person name="Bruggmann R."/>
            <person name="Dubchak I."/>
            <person name="Grimwood J."/>
            <person name="Gundlach H."/>
            <person name="Haberer G."/>
            <person name="Hellsten U."/>
            <person name="Mitros T."/>
            <person name="Poliakov A."/>
            <person name="Schmutz J."/>
            <person name="Spannagl M."/>
            <person name="Tang H."/>
            <person name="Wang X."/>
            <person name="Wicker T."/>
            <person name="Bharti A.K."/>
            <person name="Chapman J."/>
            <person name="Feltus F.A."/>
            <person name="Gowik U."/>
            <person name="Grigoriev I.V."/>
            <person name="Lyons E."/>
            <person name="Maher C.A."/>
            <person name="Martis M."/>
            <person name="Narechania A."/>
            <person name="Otillar R.P."/>
            <person name="Penning B.W."/>
            <person name="Salamov A.A."/>
            <person name="Wang Y."/>
            <person name="Zhang L."/>
            <person name="Carpita N.C."/>
            <person name="Freeling M."/>
            <person name="Gingle A.R."/>
            <person name="Hash C.T."/>
            <person name="Keller B."/>
            <person name="Klein P."/>
            <person name="Kresovich S."/>
            <person name="McCann M.C."/>
            <person name="Ming R."/>
            <person name="Peterson D.G."/>
            <person name="Mehboob-ur-Rahman"/>
            <person name="Ware D."/>
            <person name="Westhoff P."/>
            <person name="Mayer K.F."/>
            <person name="Messing J."/>
            <person name="Rokhsar D.S."/>
        </authorList>
    </citation>
    <scope>NUCLEOTIDE SEQUENCE [LARGE SCALE GENOMIC DNA]</scope>
    <source>
        <strain evidence="2">cv. BTx623</strain>
    </source>
</reference>
<evidence type="ECO:0000313" key="1">
    <source>
        <dbReference type="EMBL" id="KXG21179.1"/>
    </source>
</evidence>
<dbReference type="EMBL" id="CM000768">
    <property type="protein sequence ID" value="KXG21179.1"/>
    <property type="molecule type" value="Genomic_DNA"/>
</dbReference>
<evidence type="ECO:0000313" key="2">
    <source>
        <dbReference type="Proteomes" id="UP000000768"/>
    </source>
</evidence>
<gene>
    <name evidence="1" type="ORF">SORBI_3009G026600</name>
</gene>
<accession>A0A1B6P637</accession>
<keyword evidence="2" id="KW-1185">Reference proteome</keyword>
<organism evidence="1 2">
    <name type="scientific">Sorghum bicolor</name>
    <name type="common">Sorghum</name>
    <name type="synonym">Sorghum vulgare</name>
    <dbReference type="NCBI Taxonomy" id="4558"/>
    <lineage>
        <taxon>Eukaryota</taxon>
        <taxon>Viridiplantae</taxon>
        <taxon>Streptophyta</taxon>
        <taxon>Embryophyta</taxon>
        <taxon>Tracheophyta</taxon>
        <taxon>Spermatophyta</taxon>
        <taxon>Magnoliopsida</taxon>
        <taxon>Liliopsida</taxon>
        <taxon>Poales</taxon>
        <taxon>Poaceae</taxon>
        <taxon>PACMAD clade</taxon>
        <taxon>Panicoideae</taxon>
        <taxon>Andropogonodae</taxon>
        <taxon>Andropogoneae</taxon>
        <taxon>Sorghinae</taxon>
        <taxon>Sorghum</taxon>
    </lineage>
</organism>
<dbReference type="Proteomes" id="UP000000768">
    <property type="component" value="Chromosome 9"/>
</dbReference>
<proteinExistence type="predicted"/>